<feature type="domain" description="(S)-ureidoglycine aminohydrolase cupin" evidence="1">
    <location>
        <begin position="14"/>
        <end position="85"/>
    </location>
</feature>
<dbReference type="InterPro" id="IPR008579">
    <property type="entry name" value="UGlyAH_Cupin_dom"/>
</dbReference>
<dbReference type="CDD" id="cd02227">
    <property type="entry name" value="cupin_TM1112-like"/>
    <property type="match status" value="1"/>
</dbReference>
<evidence type="ECO:0000313" key="3">
    <source>
        <dbReference type="Proteomes" id="UP000184164"/>
    </source>
</evidence>
<dbReference type="RefSeq" id="WP_073001680.1">
    <property type="nucleotide sequence ID" value="NZ_FQUM01000004.1"/>
</dbReference>
<protein>
    <recommendedName>
        <fullName evidence="1">(S)-ureidoglycine aminohydrolase cupin domain-containing protein</fullName>
    </recommendedName>
</protein>
<evidence type="ECO:0000259" key="1">
    <source>
        <dbReference type="Pfam" id="PF05899"/>
    </source>
</evidence>
<dbReference type="STRING" id="1484053.SAMN05444274_104201"/>
<dbReference type="PANTHER" id="PTHR33271:SF22">
    <property type="entry name" value="OS04G0445200 PROTEIN"/>
    <property type="match status" value="1"/>
</dbReference>
<dbReference type="Proteomes" id="UP000184164">
    <property type="component" value="Unassembled WGS sequence"/>
</dbReference>
<evidence type="ECO:0000313" key="2">
    <source>
        <dbReference type="EMBL" id="SHF25748.1"/>
    </source>
</evidence>
<organism evidence="2 3">
    <name type="scientific">Mariniphaga anaerophila</name>
    <dbReference type="NCBI Taxonomy" id="1484053"/>
    <lineage>
        <taxon>Bacteria</taxon>
        <taxon>Pseudomonadati</taxon>
        <taxon>Bacteroidota</taxon>
        <taxon>Bacteroidia</taxon>
        <taxon>Marinilabiliales</taxon>
        <taxon>Prolixibacteraceae</taxon>
        <taxon>Mariniphaga</taxon>
    </lineage>
</organism>
<reference evidence="2 3" key="1">
    <citation type="submission" date="2016-11" db="EMBL/GenBank/DDBJ databases">
        <authorList>
            <person name="Jaros S."/>
            <person name="Januszkiewicz K."/>
            <person name="Wedrychowicz H."/>
        </authorList>
    </citation>
    <scope>NUCLEOTIDE SEQUENCE [LARGE SCALE GENOMIC DNA]</scope>
    <source>
        <strain evidence="2 3">DSM 26910</strain>
    </source>
</reference>
<dbReference type="AlphaFoldDB" id="A0A1M5A615"/>
<keyword evidence="3" id="KW-1185">Reference proteome</keyword>
<accession>A0A1M5A615</accession>
<dbReference type="SUPFAM" id="SSF51182">
    <property type="entry name" value="RmlC-like cupins"/>
    <property type="match status" value="1"/>
</dbReference>
<dbReference type="Pfam" id="PF05899">
    <property type="entry name" value="Cupin_3"/>
    <property type="match status" value="1"/>
</dbReference>
<dbReference type="InterPro" id="IPR014710">
    <property type="entry name" value="RmlC-like_jellyroll"/>
</dbReference>
<dbReference type="PANTHER" id="PTHR33271">
    <property type="entry name" value="OS04G0445200 PROTEIN"/>
    <property type="match status" value="1"/>
</dbReference>
<dbReference type="Gene3D" id="2.60.120.10">
    <property type="entry name" value="Jelly Rolls"/>
    <property type="match status" value="1"/>
</dbReference>
<name>A0A1M5A615_9BACT</name>
<gene>
    <name evidence="2" type="ORF">SAMN05444274_104201</name>
</gene>
<proteinExistence type="predicted"/>
<dbReference type="EMBL" id="FQUM01000004">
    <property type="protein sequence ID" value="SHF25748.1"/>
    <property type="molecule type" value="Genomic_DNA"/>
</dbReference>
<dbReference type="InterPro" id="IPR011051">
    <property type="entry name" value="RmlC_Cupin_sf"/>
</dbReference>
<dbReference type="OrthoDB" id="9799053at2"/>
<sequence length="88" mass="10533">MRIEIEQPEQDELEEAGVFDWPVQEYDEEKFDWYYDKTEHCYILEGDANIVSEFDSVTIKPGDYIVFPAGLECVWDVQSKIRKHYSFE</sequence>